<keyword evidence="1" id="KW-0812">Transmembrane</keyword>
<name>A0A0R3SVP7_HYMDI</name>
<reference evidence="4" key="1">
    <citation type="submission" date="2017-02" db="UniProtKB">
        <authorList>
            <consortium name="WormBaseParasite"/>
        </authorList>
    </citation>
    <scope>IDENTIFICATION</scope>
</reference>
<dbReference type="WBParaSite" id="HDID_0000966501-mRNA-1">
    <property type="protein sequence ID" value="HDID_0000966501-mRNA-1"/>
    <property type="gene ID" value="HDID_0000966501"/>
</dbReference>
<proteinExistence type="predicted"/>
<sequence length="100" mass="12320">MSVRSRPHSLNSREEEFEPLQAFLLKNTTVYAYPRQRRRPRSRTEDVDSVKVICQRLLYFLAFYTILGFVFVGYLNWYMYFQVSLRYYFTRPFKRKKLII</sequence>
<feature type="transmembrane region" description="Helical" evidence="1">
    <location>
        <begin position="57"/>
        <end position="80"/>
    </location>
</feature>
<evidence type="ECO:0000256" key="1">
    <source>
        <dbReference type="SAM" id="Phobius"/>
    </source>
</evidence>
<dbReference type="EMBL" id="UYSG01011361">
    <property type="protein sequence ID" value="VDL62071.1"/>
    <property type="molecule type" value="Genomic_DNA"/>
</dbReference>
<reference evidence="2 3" key="2">
    <citation type="submission" date="2018-11" db="EMBL/GenBank/DDBJ databases">
        <authorList>
            <consortium name="Pathogen Informatics"/>
        </authorList>
    </citation>
    <scope>NUCLEOTIDE SEQUENCE [LARGE SCALE GENOMIC DNA]</scope>
</reference>
<keyword evidence="1" id="KW-0472">Membrane</keyword>
<protein>
    <submittedName>
        <fullName evidence="4">Gamma-secretase subunit PEN-2</fullName>
    </submittedName>
</protein>
<evidence type="ECO:0000313" key="4">
    <source>
        <dbReference type="WBParaSite" id="HDID_0000966501-mRNA-1"/>
    </source>
</evidence>
<organism evidence="4">
    <name type="scientific">Hymenolepis diminuta</name>
    <name type="common">Rat tapeworm</name>
    <dbReference type="NCBI Taxonomy" id="6216"/>
    <lineage>
        <taxon>Eukaryota</taxon>
        <taxon>Metazoa</taxon>
        <taxon>Spiralia</taxon>
        <taxon>Lophotrochozoa</taxon>
        <taxon>Platyhelminthes</taxon>
        <taxon>Cestoda</taxon>
        <taxon>Eucestoda</taxon>
        <taxon>Cyclophyllidea</taxon>
        <taxon>Hymenolepididae</taxon>
        <taxon>Hymenolepis</taxon>
    </lineage>
</organism>
<accession>A0A0R3SVP7</accession>
<evidence type="ECO:0000313" key="3">
    <source>
        <dbReference type="Proteomes" id="UP000274504"/>
    </source>
</evidence>
<dbReference type="AlphaFoldDB" id="A0A0R3SVP7"/>
<gene>
    <name evidence="2" type="ORF">HDID_LOCUS9663</name>
</gene>
<evidence type="ECO:0000313" key="2">
    <source>
        <dbReference type="EMBL" id="VDL62071.1"/>
    </source>
</evidence>
<keyword evidence="1" id="KW-1133">Transmembrane helix</keyword>
<dbReference type="Proteomes" id="UP000274504">
    <property type="component" value="Unassembled WGS sequence"/>
</dbReference>